<dbReference type="RefSeq" id="WP_119833457.1">
    <property type="nucleotide sequence ID" value="NZ_QYUL01000004.1"/>
</dbReference>
<name>A0A418VPZ2_9PROT</name>
<evidence type="ECO:0000313" key="1">
    <source>
        <dbReference type="EMBL" id="RJF78317.1"/>
    </source>
</evidence>
<dbReference type="AlphaFoldDB" id="A0A418VPZ2"/>
<dbReference type="Proteomes" id="UP000283458">
    <property type="component" value="Unassembled WGS sequence"/>
</dbReference>
<evidence type="ECO:0000313" key="2">
    <source>
        <dbReference type="Proteomes" id="UP000283458"/>
    </source>
</evidence>
<dbReference type="OrthoDB" id="1441538at2"/>
<gene>
    <name evidence="1" type="ORF">D3877_24785</name>
</gene>
<accession>A0A418VPZ2</accession>
<dbReference type="EMBL" id="QYUL01000004">
    <property type="protein sequence ID" value="RJF78317.1"/>
    <property type="molecule type" value="Genomic_DNA"/>
</dbReference>
<protein>
    <submittedName>
        <fullName evidence="1">Uncharacterized protein</fullName>
    </submittedName>
</protein>
<keyword evidence="2" id="KW-1185">Reference proteome</keyword>
<proteinExistence type="predicted"/>
<sequence>MYHPEALDPIVTFLRGLGVGVEYGEGARNGFLPGMNIHAGVIHVDPDALIGSGDLLHEAGHIVAVPRRYWTRLGTDLQTSIETLVAEETEPDGTANPLLTVAAQRGEFMAQAWSYAVALHLGLPPACIFFPGTHKLHEYEGQHPMAEWLARGTHHGLLFLAQANFTGYSGVFAFMGDNGLPPFPRMTRWSVD</sequence>
<reference evidence="1 2" key="1">
    <citation type="submission" date="2018-09" db="EMBL/GenBank/DDBJ databases">
        <authorList>
            <person name="Zhu H."/>
        </authorList>
    </citation>
    <scope>NUCLEOTIDE SEQUENCE [LARGE SCALE GENOMIC DNA]</scope>
    <source>
        <strain evidence="1 2">K2W22B-5</strain>
    </source>
</reference>
<comment type="caution">
    <text evidence="1">The sequence shown here is derived from an EMBL/GenBank/DDBJ whole genome shotgun (WGS) entry which is preliminary data.</text>
</comment>
<organism evidence="1 2">
    <name type="scientific">Azospirillum cavernae</name>
    <dbReference type="NCBI Taxonomy" id="2320860"/>
    <lineage>
        <taxon>Bacteria</taxon>
        <taxon>Pseudomonadati</taxon>
        <taxon>Pseudomonadota</taxon>
        <taxon>Alphaproteobacteria</taxon>
        <taxon>Rhodospirillales</taxon>
        <taxon>Azospirillaceae</taxon>
        <taxon>Azospirillum</taxon>
    </lineage>
</organism>